<comment type="caution">
    <text evidence="1">Lacks conserved residue(s) required for the propagation of feature annotation.</text>
</comment>
<evidence type="ECO:0000313" key="3">
    <source>
        <dbReference type="EMBL" id="TPX35594.1"/>
    </source>
</evidence>
<accession>A0A507CCB9</accession>
<dbReference type="GeneID" id="42003332"/>
<dbReference type="OrthoDB" id="2125221at2759"/>
<dbReference type="InterPro" id="IPR011006">
    <property type="entry name" value="CheY-like_superfamily"/>
</dbReference>
<dbReference type="RefSeq" id="XP_031026067.1">
    <property type="nucleotide sequence ID" value="XM_031168035.1"/>
</dbReference>
<proteinExistence type="predicted"/>
<keyword evidence="4" id="KW-1185">Reference proteome</keyword>
<evidence type="ECO:0000313" key="4">
    <source>
        <dbReference type="Proteomes" id="UP000319731"/>
    </source>
</evidence>
<dbReference type="Gene3D" id="3.40.50.2300">
    <property type="match status" value="1"/>
</dbReference>
<dbReference type="AlphaFoldDB" id="A0A507CCB9"/>
<organism evidence="3 4">
    <name type="scientific">Synchytrium microbalum</name>
    <dbReference type="NCBI Taxonomy" id="1806994"/>
    <lineage>
        <taxon>Eukaryota</taxon>
        <taxon>Fungi</taxon>
        <taxon>Fungi incertae sedis</taxon>
        <taxon>Chytridiomycota</taxon>
        <taxon>Chytridiomycota incertae sedis</taxon>
        <taxon>Chytridiomycetes</taxon>
        <taxon>Synchytriales</taxon>
        <taxon>Synchytriaceae</taxon>
        <taxon>Synchytrium</taxon>
    </lineage>
</organism>
<gene>
    <name evidence="3" type="ORF">SmJEL517_g02107</name>
</gene>
<dbReference type="PROSITE" id="PS50110">
    <property type="entry name" value="RESPONSE_REGULATORY"/>
    <property type="match status" value="1"/>
</dbReference>
<feature type="domain" description="Response regulatory" evidence="2">
    <location>
        <begin position="29"/>
        <end position="135"/>
    </location>
</feature>
<sequence>MGTASCTESRCFFRFYPHLQHYLDIILQPSVLVDDSDVNRLVLQCMLKRVKPDLDMHMANDGQEAIDLAEQHKYQTIFSWTPIAHIRKVGRNIETPIIIITSANIITEDQNFARCEVLLKSFQVNDLKDFLDRYIV</sequence>
<comment type="caution">
    <text evidence="3">The sequence shown here is derived from an EMBL/GenBank/DDBJ whole genome shotgun (WGS) entry which is preliminary data.</text>
</comment>
<dbReference type="SUPFAM" id="SSF52172">
    <property type="entry name" value="CheY-like"/>
    <property type="match status" value="1"/>
</dbReference>
<reference evidence="3 4" key="1">
    <citation type="journal article" date="2019" name="Sci. Rep.">
        <title>Comparative genomics of chytrid fungi reveal insights into the obligate biotrophic and pathogenic lifestyle of Synchytrium endobioticum.</title>
        <authorList>
            <person name="van de Vossenberg B.T.L.H."/>
            <person name="Warris S."/>
            <person name="Nguyen H.D.T."/>
            <person name="van Gent-Pelzer M.P.E."/>
            <person name="Joly D.L."/>
            <person name="van de Geest H.C."/>
            <person name="Bonants P.J.M."/>
            <person name="Smith D.S."/>
            <person name="Levesque C.A."/>
            <person name="van der Lee T.A.J."/>
        </authorList>
    </citation>
    <scope>NUCLEOTIDE SEQUENCE [LARGE SCALE GENOMIC DNA]</scope>
    <source>
        <strain evidence="3 4">JEL517</strain>
    </source>
</reference>
<dbReference type="InterPro" id="IPR001789">
    <property type="entry name" value="Sig_transdc_resp-reg_receiver"/>
</dbReference>
<protein>
    <recommendedName>
        <fullName evidence="2">Response regulatory domain-containing protein</fullName>
    </recommendedName>
</protein>
<evidence type="ECO:0000256" key="1">
    <source>
        <dbReference type="PROSITE-ProRule" id="PRU00169"/>
    </source>
</evidence>
<dbReference type="EMBL" id="QEAO01000008">
    <property type="protein sequence ID" value="TPX35594.1"/>
    <property type="molecule type" value="Genomic_DNA"/>
</dbReference>
<evidence type="ECO:0000259" key="2">
    <source>
        <dbReference type="PROSITE" id="PS50110"/>
    </source>
</evidence>
<name>A0A507CCB9_9FUNG</name>
<dbReference type="Proteomes" id="UP000319731">
    <property type="component" value="Unassembled WGS sequence"/>
</dbReference>
<dbReference type="GO" id="GO:0000160">
    <property type="term" value="P:phosphorelay signal transduction system"/>
    <property type="evidence" value="ECO:0007669"/>
    <property type="project" value="InterPro"/>
</dbReference>